<evidence type="ECO:0000313" key="2">
    <source>
        <dbReference type="EMBL" id="AZN72909.1"/>
    </source>
</evidence>
<dbReference type="AlphaFoldDB" id="A0A3Q8XQE3"/>
<name>A0A3Q8XQE3_9HYPH</name>
<organism evidence="2 3">
    <name type="scientific">Georhizobium profundi</name>
    <dbReference type="NCBI Taxonomy" id="2341112"/>
    <lineage>
        <taxon>Bacteria</taxon>
        <taxon>Pseudomonadati</taxon>
        <taxon>Pseudomonadota</taxon>
        <taxon>Alphaproteobacteria</taxon>
        <taxon>Hyphomicrobiales</taxon>
        <taxon>Rhizobiaceae</taxon>
        <taxon>Georhizobium</taxon>
    </lineage>
</organism>
<dbReference type="PIRSF" id="PIRSF011386">
    <property type="entry name" value="FixH"/>
    <property type="match status" value="1"/>
</dbReference>
<evidence type="ECO:0000256" key="1">
    <source>
        <dbReference type="SAM" id="Phobius"/>
    </source>
</evidence>
<gene>
    <name evidence="2" type="ORF">D5400_17950</name>
</gene>
<sequence>MTTGQDTGAFTGRHMLLIMIAFFGVIIGVNVTMATLAGTSWTGFVVRNSYIASQEFNGKVEAAREQIALGWAASLTLDDGTVSLRLADAGAAPIPLSAAELVFRNPASEADDTTISLVPGARGMVGAARLRDGLWVVEIDAVTIDGRAWRETRRIILSDGRLQ</sequence>
<reference evidence="2 3" key="1">
    <citation type="submission" date="2018-09" db="EMBL/GenBank/DDBJ databases">
        <title>Marinorhizobium profundi gen. nov., sp. nov., isolated from a deep-sea sediment sample from the New Britain Trench and proposal of Marinorhizobiaceae fam. nov. in the order Rhizobiales of the class Alphaproteobacteria.</title>
        <authorList>
            <person name="Cao J."/>
        </authorList>
    </citation>
    <scope>NUCLEOTIDE SEQUENCE [LARGE SCALE GENOMIC DNA]</scope>
    <source>
        <strain evidence="2 3">WS11</strain>
    </source>
</reference>
<dbReference type="KEGG" id="abaw:D5400_17950"/>
<dbReference type="EMBL" id="CP032509">
    <property type="protein sequence ID" value="AZN72909.1"/>
    <property type="molecule type" value="Genomic_DNA"/>
</dbReference>
<dbReference type="OrthoDB" id="1495896at2"/>
<accession>A0A3Q8XQE3</accession>
<keyword evidence="1" id="KW-1133">Transmembrane helix</keyword>
<keyword evidence="3" id="KW-1185">Reference proteome</keyword>
<keyword evidence="1" id="KW-0812">Transmembrane</keyword>
<feature type="transmembrane region" description="Helical" evidence="1">
    <location>
        <begin position="15"/>
        <end position="37"/>
    </location>
</feature>
<proteinExistence type="predicted"/>
<evidence type="ECO:0000313" key="3">
    <source>
        <dbReference type="Proteomes" id="UP000268192"/>
    </source>
</evidence>
<dbReference type="RefSeq" id="WP_126011286.1">
    <property type="nucleotide sequence ID" value="NZ_CP032509.1"/>
</dbReference>
<keyword evidence="1" id="KW-0472">Membrane</keyword>
<dbReference type="Proteomes" id="UP000268192">
    <property type="component" value="Chromosome"/>
</dbReference>
<dbReference type="InterPro" id="IPR018037">
    <property type="entry name" value="FixH_proteobacterial"/>
</dbReference>
<dbReference type="InterPro" id="IPR008620">
    <property type="entry name" value="FixH"/>
</dbReference>
<dbReference type="Pfam" id="PF05751">
    <property type="entry name" value="FixH"/>
    <property type="match status" value="1"/>
</dbReference>
<protein>
    <submittedName>
        <fullName evidence="2">Cytochrome oxidase</fullName>
    </submittedName>
</protein>